<comment type="caution">
    <text evidence="2">The sequence shown here is derived from an EMBL/GenBank/DDBJ whole genome shotgun (WGS) entry which is preliminary data.</text>
</comment>
<dbReference type="GO" id="GO:0006310">
    <property type="term" value="P:DNA recombination"/>
    <property type="evidence" value="ECO:0007669"/>
    <property type="project" value="UniProtKB-KW"/>
</dbReference>
<evidence type="ECO:0000256" key="1">
    <source>
        <dbReference type="ARBA" id="ARBA00023172"/>
    </source>
</evidence>
<organism evidence="2 3">
    <name type="scientific">Agrobacterium salinitolerans</name>
    <dbReference type="NCBI Taxonomy" id="1183413"/>
    <lineage>
        <taxon>Bacteria</taxon>
        <taxon>Pseudomonadati</taxon>
        <taxon>Pseudomonadota</taxon>
        <taxon>Alphaproteobacteria</taxon>
        <taxon>Hyphomicrobiales</taxon>
        <taxon>Rhizobiaceae</taxon>
        <taxon>Rhizobium/Agrobacterium group</taxon>
        <taxon>Agrobacterium</taxon>
    </lineage>
</organism>
<name>A0A9X3KQY5_9HYPH</name>
<evidence type="ECO:0000313" key="2">
    <source>
        <dbReference type="EMBL" id="MCZ7938533.1"/>
    </source>
</evidence>
<reference evidence="2" key="1">
    <citation type="submission" date="2022-12" db="EMBL/GenBank/DDBJ databases">
        <title>Draft genome sequences of 22 rhizogenic Agrobacterium biovar 1 strains, the causative agent of hairy root disease.</title>
        <authorList>
            <person name="Kim N."/>
            <person name="Vargas P."/>
            <person name="Rediers H."/>
        </authorList>
    </citation>
    <scope>NUCLEOTIDE SEQUENCE</scope>
    <source>
        <strain evidence="2">ST15.13.006</strain>
    </source>
</reference>
<dbReference type="EMBL" id="JAPZLR010000008">
    <property type="protein sequence ID" value="MCZ7938533.1"/>
    <property type="molecule type" value="Genomic_DNA"/>
</dbReference>
<dbReference type="InterPro" id="IPR011010">
    <property type="entry name" value="DNA_brk_join_enz"/>
</dbReference>
<accession>A0A9X3KQY5</accession>
<dbReference type="Gene3D" id="1.10.443.10">
    <property type="entry name" value="Intergrase catalytic core"/>
    <property type="match status" value="1"/>
</dbReference>
<dbReference type="Proteomes" id="UP001151018">
    <property type="component" value="Unassembled WGS sequence"/>
</dbReference>
<dbReference type="RefSeq" id="WP_269835044.1">
    <property type="nucleotide sequence ID" value="NZ_JAPZLR010000008.1"/>
</dbReference>
<protein>
    <submittedName>
        <fullName evidence="2">Uncharacterized protein</fullName>
    </submittedName>
</protein>
<proteinExistence type="predicted"/>
<dbReference type="GO" id="GO:0015074">
    <property type="term" value="P:DNA integration"/>
    <property type="evidence" value="ECO:0007669"/>
    <property type="project" value="InterPro"/>
</dbReference>
<dbReference type="GO" id="GO:0003677">
    <property type="term" value="F:DNA binding"/>
    <property type="evidence" value="ECO:0007669"/>
    <property type="project" value="InterPro"/>
</dbReference>
<dbReference type="InterPro" id="IPR013762">
    <property type="entry name" value="Integrase-like_cat_sf"/>
</dbReference>
<evidence type="ECO:0000313" key="3">
    <source>
        <dbReference type="Proteomes" id="UP001151018"/>
    </source>
</evidence>
<gene>
    <name evidence="2" type="ORF">O9X88_13325</name>
</gene>
<sequence length="240" mass="27322">MYELGWRLDENQRNALLPGVVYSRDVSDRNRDVCHYSWSGEPRRLKYSLSDDAMIGVLPDRALAFSNPPALSMRIIGKGRKVRLCHARVGWIQSLWNFVDGPRRDILRRNGIANVDATAHLFIDSEGSPLSNGALSKAITRANDRLKPSVRITAHTCRHLHACYFLKHHIEARAAQAGIPVDQLTHEQIYQIAELPARTLQLHLGHEHFEDTETYIEMLIHSWLAPKFYGAWNEALDGLN</sequence>
<keyword evidence="1" id="KW-0233">DNA recombination</keyword>
<dbReference type="AlphaFoldDB" id="A0A9X3KQY5"/>
<dbReference type="SUPFAM" id="SSF56349">
    <property type="entry name" value="DNA breaking-rejoining enzymes"/>
    <property type="match status" value="1"/>
</dbReference>